<evidence type="ECO:0000259" key="4">
    <source>
        <dbReference type="PROSITE" id="PS50893"/>
    </source>
</evidence>
<gene>
    <name evidence="5" type="ORF">H8S45_02155</name>
</gene>
<dbReference type="PROSITE" id="PS00211">
    <property type="entry name" value="ABC_TRANSPORTER_1"/>
    <property type="match status" value="1"/>
</dbReference>
<dbReference type="GO" id="GO:0005524">
    <property type="term" value="F:ATP binding"/>
    <property type="evidence" value="ECO:0007669"/>
    <property type="project" value="UniProtKB-KW"/>
</dbReference>
<dbReference type="CDD" id="cd03293">
    <property type="entry name" value="ABC_NrtD_SsuB_transporters"/>
    <property type="match status" value="1"/>
</dbReference>
<feature type="domain" description="ABC transporter" evidence="4">
    <location>
        <begin position="10"/>
        <end position="239"/>
    </location>
</feature>
<keyword evidence="6" id="KW-1185">Reference proteome</keyword>
<accession>A0A923RUV5</accession>
<comment type="caution">
    <text evidence="5">The sequence shown here is derived from an EMBL/GenBank/DDBJ whole genome shotgun (WGS) entry which is preliminary data.</text>
</comment>
<dbReference type="RefSeq" id="WP_054326612.1">
    <property type="nucleotide sequence ID" value="NZ_JACOPL010000002.1"/>
</dbReference>
<keyword evidence="3 5" id="KW-0067">ATP-binding</keyword>
<evidence type="ECO:0000256" key="3">
    <source>
        <dbReference type="ARBA" id="ARBA00022840"/>
    </source>
</evidence>
<protein>
    <submittedName>
        <fullName evidence="5">ABC transporter ATP-binding protein</fullName>
    </submittedName>
</protein>
<organism evidence="5 6">
    <name type="scientific">Agathobaculum faecis</name>
    <dbReference type="NCBI Taxonomy" id="2763013"/>
    <lineage>
        <taxon>Bacteria</taxon>
        <taxon>Bacillati</taxon>
        <taxon>Bacillota</taxon>
        <taxon>Clostridia</taxon>
        <taxon>Eubacteriales</taxon>
        <taxon>Butyricicoccaceae</taxon>
        <taxon>Agathobaculum</taxon>
    </lineage>
</organism>
<name>A0A923RUV5_9FIRM</name>
<dbReference type="SMART" id="SM00382">
    <property type="entry name" value="AAA"/>
    <property type="match status" value="1"/>
</dbReference>
<keyword evidence="2" id="KW-0547">Nucleotide-binding</keyword>
<evidence type="ECO:0000256" key="2">
    <source>
        <dbReference type="ARBA" id="ARBA00022741"/>
    </source>
</evidence>
<evidence type="ECO:0000313" key="5">
    <source>
        <dbReference type="EMBL" id="MBC5724273.1"/>
    </source>
</evidence>
<dbReference type="InterPro" id="IPR003439">
    <property type="entry name" value="ABC_transporter-like_ATP-bd"/>
</dbReference>
<dbReference type="InterPro" id="IPR003593">
    <property type="entry name" value="AAA+_ATPase"/>
</dbReference>
<dbReference type="PANTHER" id="PTHR42788">
    <property type="entry name" value="TAURINE IMPORT ATP-BINDING PROTEIN-RELATED"/>
    <property type="match status" value="1"/>
</dbReference>
<proteinExistence type="predicted"/>
<keyword evidence="1" id="KW-0813">Transport</keyword>
<dbReference type="InterPro" id="IPR027417">
    <property type="entry name" value="P-loop_NTPase"/>
</dbReference>
<dbReference type="EMBL" id="JACOPL010000002">
    <property type="protein sequence ID" value="MBC5724273.1"/>
    <property type="molecule type" value="Genomic_DNA"/>
</dbReference>
<dbReference type="PANTHER" id="PTHR42788:SF13">
    <property type="entry name" value="ALIPHATIC SULFONATES IMPORT ATP-BINDING PROTEIN SSUB"/>
    <property type="match status" value="1"/>
</dbReference>
<dbReference type="Pfam" id="PF00005">
    <property type="entry name" value="ABC_tran"/>
    <property type="match status" value="1"/>
</dbReference>
<sequence>MSVAIPETKVVLKDIKKSFTTKNGTLQVLDGISLEVRENEFLVLFGPGQCGKTVLLNVMAQLEEPDAGQVIYSDNRKVYGNIGVVFQQYAIYPWKTVLENVEMNGKFKGVPKEKRRKEAMEYIKLVGLEGFEKSYPSQLSGGMKQRVGIARAYATNSDIILMDEPFGALDAQTRYQMQEEILRIWQQKKCTIVFITNNVEEAVTLGDRIVLLSNKPCQVVEEFVPDLPRPRNNMDPRFLELRNEIASKVDLAL</sequence>
<dbReference type="Proteomes" id="UP000606499">
    <property type="component" value="Unassembled WGS sequence"/>
</dbReference>
<dbReference type="InterPro" id="IPR050166">
    <property type="entry name" value="ABC_transporter_ATP-bind"/>
</dbReference>
<dbReference type="GO" id="GO:0016887">
    <property type="term" value="F:ATP hydrolysis activity"/>
    <property type="evidence" value="ECO:0007669"/>
    <property type="project" value="InterPro"/>
</dbReference>
<dbReference type="SUPFAM" id="SSF52540">
    <property type="entry name" value="P-loop containing nucleoside triphosphate hydrolases"/>
    <property type="match status" value="1"/>
</dbReference>
<evidence type="ECO:0000313" key="6">
    <source>
        <dbReference type="Proteomes" id="UP000606499"/>
    </source>
</evidence>
<reference evidence="5" key="1">
    <citation type="submission" date="2020-08" db="EMBL/GenBank/DDBJ databases">
        <title>Genome public.</title>
        <authorList>
            <person name="Liu C."/>
            <person name="Sun Q."/>
        </authorList>
    </citation>
    <scope>NUCLEOTIDE SEQUENCE</scope>
    <source>
        <strain evidence="5">NSJ-28</strain>
    </source>
</reference>
<dbReference type="InterPro" id="IPR017871">
    <property type="entry name" value="ABC_transporter-like_CS"/>
</dbReference>
<dbReference type="Gene3D" id="3.40.50.300">
    <property type="entry name" value="P-loop containing nucleotide triphosphate hydrolases"/>
    <property type="match status" value="1"/>
</dbReference>
<dbReference type="AlphaFoldDB" id="A0A923RUV5"/>
<dbReference type="PROSITE" id="PS50893">
    <property type="entry name" value="ABC_TRANSPORTER_2"/>
    <property type="match status" value="1"/>
</dbReference>
<evidence type="ECO:0000256" key="1">
    <source>
        <dbReference type="ARBA" id="ARBA00022448"/>
    </source>
</evidence>